<reference evidence="1 3" key="1">
    <citation type="submission" date="2017-07" db="EMBL/GenBank/DDBJ databases">
        <title>Invasive disease caused simultaneously by more than one serotype of Streptococcus pneumoniae, South Africa.</title>
        <authorList>
            <person name="Ndlangisa K."/>
            <person name="Du Plessis M."/>
            <person name="Von Gottberg A."/>
        </authorList>
    </citation>
    <scope>NUCLEOTIDE SEQUENCE [LARGE SCALE GENOMIC DNA]</scope>
    <source>
        <strain evidence="1 3">8227-15B</strain>
    </source>
</reference>
<gene>
    <name evidence="1" type="ORF">A5N45_10180</name>
    <name evidence="2" type="ORF">AZK02_10870</name>
</gene>
<dbReference type="Proteomes" id="UP000214939">
    <property type="component" value="Unassembled WGS sequence"/>
</dbReference>
<comment type="caution">
    <text evidence="2">The sequence shown here is derived from an EMBL/GenBank/DDBJ whole genome shotgun (WGS) entry which is preliminary data.</text>
</comment>
<proteinExistence type="predicted"/>
<dbReference type="GO" id="GO:0004519">
    <property type="term" value="F:endonuclease activity"/>
    <property type="evidence" value="ECO:0007669"/>
    <property type="project" value="UniProtKB-KW"/>
</dbReference>
<dbReference type="EMBL" id="VMVH01000140">
    <property type="protein sequence ID" value="TVW24959.1"/>
    <property type="molecule type" value="Genomic_DNA"/>
</dbReference>
<organism evidence="2 4">
    <name type="scientific">Streptococcus pneumoniae</name>
    <dbReference type="NCBI Taxonomy" id="1313"/>
    <lineage>
        <taxon>Bacteria</taxon>
        <taxon>Bacillati</taxon>
        <taxon>Bacillota</taxon>
        <taxon>Bacilli</taxon>
        <taxon>Lactobacillales</taxon>
        <taxon>Streptococcaceae</taxon>
        <taxon>Streptococcus</taxon>
    </lineage>
</organism>
<dbReference type="Proteomes" id="UP000318940">
    <property type="component" value="Unassembled WGS sequence"/>
</dbReference>
<evidence type="ECO:0000313" key="4">
    <source>
        <dbReference type="Proteomes" id="UP000318940"/>
    </source>
</evidence>
<protein>
    <submittedName>
        <fullName evidence="2">ApaLI family restriction endonuclease</fullName>
    </submittedName>
</protein>
<dbReference type="REBASE" id="101322">
    <property type="entry name" value="Spn110ORF833P"/>
</dbReference>
<dbReference type="EMBL" id="NNBW01000189">
    <property type="protein sequence ID" value="OYL25524.1"/>
    <property type="molecule type" value="Genomic_DNA"/>
</dbReference>
<evidence type="ECO:0000313" key="2">
    <source>
        <dbReference type="EMBL" id="TVW24959.1"/>
    </source>
</evidence>
<dbReference type="InterPro" id="IPR019036">
    <property type="entry name" value="Restrct_endonuc_II_ApaLI"/>
</dbReference>
<evidence type="ECO:0000313" key="1">
    <source>
        <dbReference type="EMBL" id="OYL25524.1"/>
    </source>
</evidence>
<reference evidence="2 4" key="2">
    <citation type="submission" date="2019-07" db="EMBL/GenBank/DDBJ databases">
        <authorList>
            <person name="Mohale T."/>
        </authorList>
    </citation>
    <scope>NUCLEOTIDE SEQUENCE [LARGE SCALE GENOMIC DNA]</scope>
    <source>
        <strain evidence="2 4">NTPn 189</strain>
    </source>
</reference>
<keyword evidence="2" id="KW-0378">Hydrolase</keyword>
<keyword evidence="2" id="KW-0540">Nuclease</keyword>
<sequence>MANDNKSHYLIYRVLGISFEEGENIDLYQNKGRFLYKYAGSFLEEAAVLCFNEKFGTENT</sequence>
<accession>A0A064C3I7</accession>
<dbReference type="Pfam" id="PF09499">
    <property type="entry name" value="RE_ApaLI"/>
    <property type="match status" value="1"/>
</dbReference>
<evidence type="ECO:0000313" key="3">
    <source>
        <dbReference type="Proteomes" id="UP000214939"/>
    </source>
</evidence>
<name>A0A064C3I7_STREE</name>
<keyword evidence="2" id="KW-0255">Endonuclease</keyword>
<dbReference type="AlphaFoldDB" id="A0A064C3I7"/>